<keyword evidence="2" id="KW-1185">Reference proteome</keyword>
<gene>
    <name evidence="1" type="ORF">MSAR_24360</name>
</gene>
<dbReference type="Proteomes" id="UP000466445">
    <property type="component" value="Chromosome"/>
</dbReference>
<proteinExistence type="predicted"/>
<organism evidence="1 2">
    <name type="scientific">Mycolicibacterium sarraceniae</name>
    <dbReference type="NCBI Taxonomy" id="1534348"/>
    <lineage>
        <taxon>Bacteria</taxon>
        <taxon>Bacillati</taxon>
        <taxon>Actinomycetota</taxon>
        <taxon>Actinomycetes</taxon>
        <taxon>Mycobacteriales</taxon>
        <taxon>Mycobacteriaceae</taxon>
        <taxon>Mycolicibacterium</taxon>
    </lineage>
</organism>
<dbReference type="EMBL" id="AP022595">
    <property type="protein sequence ID" value="BBY59300.1"/>
    <property type="molecule type" value="Genomic_DNA"/>
</dbReference>
<evidence type="ECO:0000313" key="2">
    <source>
        <dbReference type="Proteomes" id="UP000466445"/>
    </source>
</evidence>
<sequence>MPARRDHIPVPGEHCGEARSAADPARILLVPADAISVGHITTVDVRLRDARTAMLFAMLASEHRRQYVVDHFHFTGISGIPGTEFS</sequence>
<protein>
    <submittedName>
        <fullName evidence="1">Uncharacterized protein</fullName>
    </submittedName>
</protein>
<reference evidence="1 2" key="1">
    <citation type="journal article" date="2019" name="Emerg. Microbes Infect.">
        <title>Comprehensive subspecies identification of 175 nontuberculous mycobacteria species based on 7547 genomic profiles.</title>
        <authorList>
            <person name="Matsumoto Y."/>
            <person name="Kinjo T."/>
            <person name="Motooka D."/>
            <person name="Nabeya D."/>
            <person name="Jung N."/>
            <person name="Uechi K."/>
            <person name="Horii T."/>
            <person name="Iida T."/>
            <person name="Fujita J."/>
            <person name="Nakamura S."/>
        </authorList>
    </citation>
    <scope>NUCLEOTIDE SEQUENCE [LARGE SCALE GENOMIC DNA]</scope>
    <source>
        <strain evidence="1 2">JCM 30395</strain>
    </source>
</reference>
<dbReference type="AlphaFoldDB" id="A0A7I7SRU3"/>
<accession>A0A7I7SRU3</accession>
<name>A0A7I7SRU3_9MYCO</name>
<evidence type="ECO:0000313" key="1">
    <source>
        <dbReference type="EMBL" id="BBY59300.1"/>
    </source>
</evidence>
<dbReference type="KEGG" id="msar:MSAR_24360"/>